<evidence type="ECO:0000256" key="1">
    <source>
        <dbReference type="SAM" id="SignalP"/>
    </source>
</evidence>
<proteinExistence type="predicted"/>
<accession>A0AAN7RQ82</accession>
<dbReference type="Proteomes" id="UP001333110">
    <property type="component" value="Unassembled WGS sequence"/>
</dbReference>
<dbReference type="AlphaFoldDB" id="A0AAN7RQ82"/>
<name>A0AAN7RQ82_MYCAM</name>
<dbReference type="EMBL" id="JAUNZN010000017">
    <property type="protein sequence ID" value="KAK4811610.1"/>
    <property type="molecule type" value="Genomic_DNA"/>
</dbReference>
<organism evidence="2 3">
    <name type="scientific">Mycteria americana</name>
    <name type="common">Wood stork</name>
    <dbReference type="NCBI Taxonomy" id="33587"/>
    <lineage>
        <taxon>Eukaryota</taxon>
        <taxon>Metazoa</taxon>
        <taxon>Chordata</taxon>
        <taxon>Craniata</taxon>
        <taxon>Vertebrata</taxon>
        <taxon>Euteleostomi</taxon>
        <taxon>Archelosauria</taxon>
        <taxon>Archosauria</taxon>
        <taxon>Dinosauria</taxon>
        <taxon>Saurischia</taxon>
        <taxon>Theropoda</taxon>
        <taxon>Coelurosauria</taxon>
        <taxon>Aves</taxon>
        <taxon>Neognathae</taxon>
        <taxon>Neoaves</taxon>
        <taxon>Aequornithes</taxon>
        <taxon>Ciconiiformes</taxon>
        <taxon>Ciconiidae</taxon>
        <taxon>Mycteria</taxon>
    </lineage>
</organism>
<comment type="caution">
    <text evidence="2">The sequence shown here is derived from an EMBL/GenBank/DDBJ whole genome shotgun (WGS) entry which is preliminary data.</text>
</comment>
<evidence type="ECO:0000313" key="2">
    <source>
        <dbReference type="EMBL" id="KAK4811610.1"/>
    </source>
</evidence>
<keyword evidence="3" id="KW-1185">Reference proteome</keyword>
<keyword evidence="1" id="KW-0732">Signal</keyword>
<reference evidence="2 3" key="1">
    <citation type="journal article" date="2023" name="J. Hered.">
        <title>Chromosome-level genome of the wood stork (Mycteria americana) provides insight into avian chromosome evolution.</title>
        <authorList>
            <person name="Flamio R. Jr."/>
            <person name="Ramstad K.M."/>
        </authorList>
    </citation>
    <scope>NUCLEOTIDE SEQUENCE [LARGE SCALE GENOMIC DNA]</scope>
    <source>
        <strain evidence="2">JAX WOST 10</strain>
    </source>
</reference>
<feature type="chain" id="PRO_5042874956" description="Secreted protein" evidence="1">
    <location>
        <begin position="24"/>
        <end position="65"/>
    </location>
</feature>
<gene>
    <name evidence="2" type="ORF">QYF61_016917</name>
</gene>
<evidence type="ECO:0008006" key="4">
    <source>
        <dbReference type="Google" id="ProtNLM"/>
    </source>
</evidence>
<protein>
    <recommendedName>
        <fullName evidence="4">Secreted protein</fullName>
    </recommendedName>
</protein>
<sequence>MRWKVRVSCVVRVFVYCLDLTDMESPTMCTVLVQYLVVWLDPGNGMSVPFREHKGRKKISQLVLL</sequence>
<evidence type="ECO:0000313" key="3">
    <source>
        <dbReference type="Proteomes" id="UP001333110"/>
    </source>
</evidence>
<feature type="signal peptide" evidence="1">
    <location>
        <begin position="1"/>
        <end position="23"/>
    </location>
</feature>